<evidence type="ECO:0000256" key="7">
    <source>
        <dbReference type="SAM" id="MobiDB-lite"/>
    </source>
</evidence>
<proteinExistence type="inferred from homology"/>
<reference evidence="10" key="1">
    <citation type="journal article" date="2015" name="BMC Genomics">
        <title>Draft genome of a commonly misdiagnosed multidrug resistant pathogen Candida auris.</title>
        <authorList>
            <person name="Chatterjee S."/>
            <person name="Alampalli S.V."/>
            <person name="Nageshan R.K."/>
            <person name="Chettiar S.T."/>
            <person name="Joshi S."/>
            <person name="Tatu U.S."/>
        </authorList>
    </citation>
    <scope>NUCLEOTIDE SEQUENCE [LARGE SCALE GENOMIC DNA]</scope>
    <source>
        <strain evidence="10">6684</strain>
    </source>
</reference>
<protein>
    <recommendedName>
        <fullName evidence="8">Inner centromere protein ARK-binding domain-containing protein</fullName>
    </recommendedName>
</protein>
<feature type="compositionally biased region" description="Polar residues" evidence="7">
    <location>
        <begin position="371"/>
        <end position="392"/>
    </location>
</feature>
<comment type="similarity">
    <text evidence="3">Belongs to the INCENP family.</text>
</comment>
<dbReference type="Pfam" id="PF03941">
    <property type="entry name" value="INCENP_ARK-bind"/>
    <property type="match status" value="1"/>
</dbReference>
<feature type="region of interest" description="Disordered" evidence="7">
    <location>
        <begin position="216"/>
        <end position="305"/>
    </location>
</feature>
<dbReference type="VEuPathDB" id="FungiDB:CJI97_003310"/>
<feature type="compositionally biased region" description="Polar residues" evidence="7">
    <location>
        <begin position="724"/>
        <end position="738"/>
    </location>
</feature>
<keyword evidence="6" id="KW-0539">Nucleus</keyword>
<feature type="compositionally biased region" description="Polar residues" evidence="7">
    <location>
        <begin position="666"/>
        <end position="675"/>
    </location>
</feature>
<evidence type="ECO:0000256" key="4">
    <source>
        <dbReference type="ARBA" id="ARBA00022490"/>
    </source>
</evidence>
<sequence>MSSCLWATEAARRKRKPALFPGTARFNALELYHGVQRTHEGVVGFEQQIAPLASDANMLIDLINEGDKEKVFLLVDHLHSVDLDKSMQMESSIDDSSRPWSSGGSATPEARRVKHERYGETLALADAVRSEVAKESLGTVLQNESHEIDSNDGLEEEIRIQPVVKTEAQEEAVSPLDSPERLQQNVANAEPPKSLGPQPVLLPDSPSMKVPLAQMRDQNENKQTEERFEDRNQNVPYKDRQRDTILPSKQYQEQENEQEENPPNDDAHGQKSPPDPSVKRVNIKEHPNNVPIKMEDSDSEVSDTSFQAISSAIRKSFAGKVSMGNSDHTAPHMTPGLAKGDQVSFPGRLSVIEGQRIKKESDERSGELQIPYNNPSTQSASRSTRLSKRTSVFVSLPSREPISYLSNKRHSIKVKLEESENKLSANSGINKALRQANLESNSSLVSKIPQHSKPSHSGRSTTVGNLSKAHDLQQQELSTAVSDIPDGKDTLSRSATISNRPNSLISSASPTKNSSPLYAASMRSKSKPGSSQGSRTTDFGSPKHGPPRLATSERRPRSRSRSPVKALQRNSKSPQKSPTLDSTAPLKRQKTTSPEKVPQLSSAPSSRSPTRYGTRDERMTGVSGRYSVATSTSASTPGDEKNSHARATTDSSAAKQKVSKEKRSQNKFLTTTLNPQNPPKFNPVKTKIKNPSPIKRFLDTDAEKERLELKERRLRMNEFEANKVSLQPSTAETGTTSGFERRPPSPPKRDAHGIKRESLPPKNERYLKKAKKPVVSEAATITRRKAVGNAQPLPDAARGRFVRDRARQDKSKQDTTPVRSANRGPQPKSPVRVGVSTSPAIMGDTLPEIPSDEESLKKNKYFKTWANTPELQKIIQGNQDINPVDIFGTVSDLRMDEVFKSTKAEK</sequence>
<feature type="compositionally biased region" description="Polar residues" evidence="7">
    <location>
        <begin position="568"/>
        <end position="582"/>
    </location>
</feature>
<feature type="compositionally biased region" description="Polar residues" evidence="7">
    <location>
        <begin position="455"/>
        <end position="465"/>
    </location>
</feature>
<dbReference type="Proteomes" id="UP000037122">
    <property type="component" value="Unassembled WGS sequence"/>
</dbReference>
<name>A0A0L0P4E6_CANAR</name>
<feature type="region of interest" description="Disordered" evidence="7">
    <location>
        <begin position="720"/>
        <end position="852"/>
    </location>
</feature>
<accession>A0A0L0P4E6</accession>
<feature type="region of interest" description="Disordered" evidence="7">
    <location>
        <begin position="89"/>
        <end position="114"/>
    </location>
</feature>
<evidence type="ECO:0000256" key="6">
    <source>
        <dbReference type="ARBA" id="ARBA00023242"/>
    </source>
</evidence>
<feature type="compositionally biased region" description="Polar residues" evidence="7">
    <location>
        <begin position="492"/>
        <end position="516"/>
    </location>
</feature>
<feature type="compositionally biased region" description="Basic and acidic residues" evidence="7">
    <location>
        <begin position="739"/>
        <end position="767"/>
    </location>
</feature>
<dbReference type="VEuPathDB" id="FungiDB:QG37_02062"/>
<feature type="compositionally biased region" description="Acidic residues" evidence="7">
    <location>
        <begin position="254"/>
        <end position="263"/>
    </location>
</feature>
<dbReference type="GO" id="GO:0005819">
    <property type="term" value="C:spindle"/>
    <property type="evidence" value="ECO:0007669"/>
    <property type="project" value="UniProtKB-SubCell"/>
</dbReference>
<dbReference type="AlphaFoldDB" id="A0A0L0P4E6"/>
<feature type="compositionally biased region" description="Polar residues" evidence="7">
    <location>
        <begin position="591"/>
        <end position="611"/>
    </location>
</feature>
<gene>
    <name evidence="9" type="ORF">QG37_02062</name>
</gene>
<feature type="compositionally biased region" description="Basic and acidic residues" evidence="7">
    <location>
        <begin position="797"/>
        <end position="813"/>
    </location>
</feature>
<evidence type="ECO:0000256" key="3">
    <source>
        <dbReference type="ARBA" id="ARBA00010042"/>
    </source>
</evidence>
<dbReference type="EMBL" id="LGST01000016">
    <property type="protein sequence ID" value="KNE01174.1"/>
    <property type="molecule type" value="Genomic_DNA"/>
</dbReference>
<feature type="compositionally biased region" description="Polar residues" evidence="7">
    <location>
        <begin position="527"/>
        <end position="539"/>
    </location>
</feature>
<evidence type="ECO:0000256" key="5">
    <source>
        <dbReference type="ARBA" id="ARBA00023212"/>
    </source>
</evidence>
<keyword evidence="5" id="KW-0206">Cytoskeleton</keyword>
<feature type="domain" description="Inner centromere protein ARK-binding" evidence="8">
    <location>
        <begin position="849"/>
        <end position="899"/>
    </location>
</feature>
<dbReference type="VEuPathDB" id="FungiDB:B9J08_003235"/>
<feature type="region of interest" description="Disordered" evidence="7">
    <location>
        <begin position="322"/>
        <end position="392"/>
    </location>
</feature>
<evidence type="ECO:0000256" key="1">
    <source>
        <dbReference type="ARBA" id="ARBA00004123"/>
    </source>
</evidence>
<dbReference type="VEuPathDB" id="FungiDB:CJJ07_005557"/>
<keyword evidence="4" id="KW-0963">Cytoplasm</keyword>
<feature type="compositionally biased region" description="Basic and acidic residues" evidence="7">
    <location>
        <begin position="355"/>
        <end position="366"/>
    </location>
</feature>
<feature type="compositionally biased region" description="Basic and acidic residues" evidence="7">
    <location>
        <begin position="217"/>
        <end position="243"/>
    </location>
</feature>
<evidence type="ECO:0000313" key="10">
    <source>
        <dbReference type="Proteomes" id="UP000037122"/>
    </source>
</evidence>
<comment type="subcellular location">
    <subcellularLocation>
        <location evidence="2">Cytoplasm</location>
        <location evidence="2">Cytoskeleton</location>
        <location evidence="2">Spindle</location>
    </subcellularLocation>
    <subcellularLocation>
        <location evidence="1">Nucleus</location>
    </subcellularLocation>
</comment>
<evidence type="ECO:0000313" key="9">
    <source>
        <dbReference type="EMBL" id="KNE01174.1"/>
    </source>
</evidence>
<dbReference type="VEuPathDB" id="FungiDB:CJJ09_000869"/>
<organism evidence="9 10">
    <name type="scientific">Candidozyma auris</name>
    <name type="common">Yeast</name>
    <name type="synonym">Candida auris</name>
    <dbReference type="NCBI Taxonomy" id="498019"/>
    <lineage>
        <taxon>Eukaryota</taxon>
        <taxon>Fungi</taxon>
        <taxon>Dikarya</taxon>
        <taxon>Ascomycota</taxon>
        <taxon>Saccharomycotina</taxon>
        <taxon>Pichiomycetes</taxon>
        <taxon>Metschnikowiaceae</taxon>
        <taxon>Candidozyma</taxon>
    </lineage>
</organism>
<dbReference type="VEuPathDB" id="FungiDB:CJI96_0001772"/>
<dbReference type="InterPro" id="IPR005635">
    <property type="entry name" value="Inner_centromere_prot_ARK-bd"/>
</dbReference>
<feature type="region of interest" description="Disordered" evidence="7">
    <location>
        <begin position="440"/>
        <end position="700"/>
    </location>
</feature>
<feature type="compositionally biased region" description="Polar residues" evidence="7">
    <location>
        <begin position="645"/>
        <end position="654"/>
    </location>
</feature>
<evidence type="ECO:0000256" key="2">
    <source>
        <dbReference type="ARBA" id="ARBA00004186"/>
    </source>
</evidence>
<dbReference type="GO" id="GO:0005634">
    <property type="term" value="C:nucleus"/>
    <property type="evidence" value="ECO:0007669"/>
    <property type="project" value="UniProtKB-SubCell"/>
</dbReference>
<evidence type="ECO:0000259" key="8">
    <source>
        <dbReference type="Pfam" id="PF03941"/>
    </source>
</evidence>
<comment type="caution">
    <text evidence="9">The sequence shown here is derived from an EMBL/GenBank/DDBJ whole genome shotgun (WGS) entry which is preliminary data.</text>
</comment>